<evidence type="ECO:0000313" key="2">
    <source>
        <dbReference type="Proteomes" id="UP000558488"/>
    </source>
</evidence>
<gene>
    <name evidence="1" type="ORF">mPipKuh1_009497</name>
</gene>
<name>A0A7J7ZJF7_PIPKU</name>
<dbReference type="Proteomes" id="UP000558488">
    <property type="component" value="Unassembled WGS sequence"/>
</dbReference>
<evidence type="ECO:0000313" key="1">
    <source>
        <dbReference type="EMBL" id="KAF6374274.1"/>
    </source>
</evidence>
<protein>
    <submittedName>
        <fullName evidence="1">Uncharacterized protein</fullName>
    </submittedName>
</protein>
<dbReference type="AlphaFoldDB" id="A0A7J7ZJF7"/>
<sequence length="130" mass="14826">MPNLKQGRWRCSNAQECKRNKIGQEAKGRDDSTLQGTGWSCMYDQEMIGVSLLIAFFKKIYFVFLQKGRESYKELETSMREKHRSAASCTPPLGMYVLATKVLESNLGLFSLQADALSTEPNQFRLCLFL</sequence>
<reference evidence="1 2" key="1">
    <citation type="journal article" date="2020" name="Nature">
        <title>Six reference-quality genomes reveal evolution of bat adaptations.</title>
        <authorList>
            <person name="Jebb D."/>
            <person name="Huang Z."/>
            <person name="Pippel M."/>
            <person name="Hughes G.M."/>
            <person name="Lavrichenko K."/>
            <person name="Devanna P."/>
            <person name="Winkler S."/>
            <person name="Jermiin L.S."/>
            <person name="Skirmuntt E.C."/>
            <person name="Katzourakis A."/>
            <person name="Burkitt-Gray L."/>
            <person name="Ray D.A."/>
            <person name="Sullivan K.A.M."/>
            <person name="Roscito J.G."/>
            <person name="Kirilenko B.M."/>
            <person name="Davalos L.M."/>
            <person name="Corthals A.P."/>
            <person name="Power M.L."/>
            <person name="Jones G."/>
            <person name="Ransome R.D."/>
            <person name="Dechmann D.K.N."/>
            <person name="Locatelli A.G."/>
            <person name="Puechmaille S.J."/>
            <person name="Fedrigo O."/>
            <person name="Jarvis E.D."/>
            <person name="Hiller M."/>
            <person name="Vernes S.C."/>
            <person name="Myers E.W."/>
            <person name="Teeling E.C."/>
        </authorList>
    </citation>
    <scope>NUCLEOTIDE SEQUENCE [LARGE SCALE GENOMIC DNA]</scope>
    <source>
        <strain evidence="1">MPipKuh1</strain>
        <tissue evidence="1">Flight muscle</tissue>
    </source>
</reference>
<dbReference type="EMBL" id="JACAGB010000003">
    <property type="protein sequence ID" value="KAF6374274.1"/>
    <property type="molecule type" value="Genomic_DNA"/>
</dbReference>
<keyword evidence="2" id="KW-1185">Reference proteome</keyword>
<comment type="caution">
    <text evidence="1">The sequence shown here is derived from an EMBL/GenBank/DDBJ whole genome shotgun (WGS) entry which is preliminary data.</text>
</comment>
<accession>A0A7J7ZJF7</accession>
<proteinExistence type="predicted"/>
<organism evidence="1 2">
    <name type="scientific">Pipistrellus kuhlii</name>
    <name type="common">Kuhl's pipistrelle</name>
    <dbReference type="NCBI Taxonomy" id="59472"/>
    <lineage>
        <taxon>Eukaryota</taxon>
        <taxon>Metazoa</taxon>
        <taxon>Chordata</taxon>
        <taxon>Craniata</taxon>
        <taxon>Vertebrata</taxon>
        <taxon>Euteleostomi</taxon>
        <taxon>Mammalia</taxon>
        <taxon>Eutheria</taxon>
        <taxon>Laurasiatheria</taxon>
        <taxon>Chiroptera</taxon>
        <taxon>Yangochiroptera</taxon>
        <taxon>Vespertilionidae</taxon>
        <taxon>Pipistrellus</taxon>
    </lineage>
</organism>